<dbReference type="Pfam" id="PF01050">
    <property type="entry name" value="MannoseP_isomer"/>
    <property type="match status" value="1"/>
</dbReference>
<evidence type="ECO:0000259" key="1">
    <source>
        <dbReference type="Pfam" id="PF01050"/>
    </source>
</evidence>
<dbReference type="GO" id="GO:0009298">
    <property type="term" value="P:GDP-mannose biosynthetic process"/>
    <property type="evidence" value="ECO:0007669"/>
    <property type="project" value="TreeGrafter"/>
</dbReference>
<reference evidence="2" key="1">
    <citation type="submission" date="2018-05" db="EMBL/GenBank/DDBJ databases">
        <authorList>
            <person name="Lanie J.A."/>
            <person name="Ng W.-L."/>
            <person name="Kazmierczak K.M."/>
            <person name="Andrzejewski T.M."/>
            <person name="Davidsen T.M."/>
            <person name="Wayne K.J."/>
            <person name="Tettelin H."/>
            <person name="Glass J.I."/>
            <person name="Rusch D."/>
            <person name="Podicherti R."/>
            <person name="Tsui H.-C.T."/>
            <person name="Winkler M.E."/>
        </authorList>
    </citation>
    <scope>NUCLEOTIDE SEQUENCE</scope>
</reference>
<dbReference type="AlphaFoldDB" id="A0A381YUF6"/>
<proteinExistence type="predicted"/>
<evidence type="ECO:0000313" key="2">
    <source>
        <dbReference type="EMBL" id="SVA80183.1"/>
    </source>
</evidence>
<name>A0A381YUF6_9ZZZZ</name>
<dbReference type="EMBL" id="UINC01018993">
    <property type="protein sequence ID" value="SVA80183.1"/>
    <property type="molecule type" value="Genomic_DNA"/>
</dbReference>
<feature type="domain" description="Mannose-6-phosphate isomerase type II C-terminal" evidence="1">
    <location>
        <begin position="3"/>
        <end position="108"/>
    </location>
</feature>
<accession>A0A381YUF6</accession>
<dbReference type="Gene3D" id="2.60.120.10">
    <property type="entry name" value="Jelly Rolls"/>
    <property type="match status" value="1"/>
</dbReference>
<dbReference type="InterPro" id="IPR051161">
    <property type="entry name" value="Mannose-6P_isomerase_type2"/>
</dbReference>
<dbReference type="InterPro" id="IPR014710">
    <property type="entry name" value="RmlC-like_jellyroll"/>
</dbReference>
<dbReference type="CDD" id="cd02213">
    <property type="entry name" value="cupin_PMI_typeII_C"/>
    <property type="match status" value="1"/>
</dbReference>
<dbReference type="GO" id="GO:0005976">
    <property type="term" value="P:polysaccharide metabolic process"/>
    <property type="evidence" value="ECO:0007669"/>
    <property type="project" value="InterPro"/>
</dbReference>
<protein>
    <recommendedName>
        <fullName evidence="1">Mannose-6-phosphate isomerase type II C-terminal domain-containing protein</fullName>
    </recommendedName>
</protein>
<dbReference type="SUPFAM" id="SSF51182">
    <property type="entry name" value="RmlC-like cupins"/>
    <property type="match status" value="1"/>
</dbReference>
<dbReference type="GO" id="GO:0004475">
    <property type="term" value="F:mannose-1-phosphate guanylyltransferase (GTP) activity"/>
    <property type="evidence" value="ECO:0007669"/>
    <property type="project" value="TreeGrafter"/>
</dbReference>
<dbReference type="InterPro" id="IPR001538">
    <property type="entry name" value="Man6P_isomerase-2_C"/>
</dbReference>
<dbReference type="PANTHER" id="PTHR46390:SF1">
    <property type="entry name" value="MANNOSE-1-PHOSPHATE GUANYLYLTRANSFERASE"/>
    <property type="match status" value="1"/>
</dbReference>
<gene>
    <name evidence="2" type="ORF">METZ01_LOCUS133037</name>
</gene>
<sequence>MKQYFRPWGSYICIDQGVGYQVKRLIINKGGVLSLQKHHKRSEHWVVVSGVARVTLNQDEFDLNINESVYIPIEAIHRIANPYNEPVEIIEVQCGSYLGEDDIVRLEDNYGRVIK</sequence>
<dbReference type="PANTHER" id="PTHR46390">
    <property type="entry name" value="MANNOSE-1-PHOSPHATE GUANYLYLTRANSFERASE"/>
    <property type="match status" value="1"/>
</dbReference>
<organism evidence="2">
    <name type="scientific">marine metagenome</name>
    <dbReference type="NCBI Taxonomy" id="408172"/>
    <lineage>
        <taxon>unclassified sequences</taxon>
        <taxon>metagenomes</taxon>
        <taxon>ecological metagenomes</taxon>
    </lineage>
</organism>
<dbReference type="InterPro" id="IPR011051">
    <property type="entry name" value="RmlC_Cupin_sf"/>
</dbReference>